<evidence type="ECO:0000313" key="2">
    <source>
        <dbReference type="EMBL" id="PPQ32689.1"/>
    </source>
</evidence>
<dbReference type="AlphaFoldDB" id="A0A2S6NDK1"/>
<gene>
    <name evidence="2" type="ORF">CCR94_04545</name>
</gene>
<organism evidence="2 3">
    <name type="scientific">Rhodoblastus sphagnicola</name>
    <dbReference type="NCBI Taxonomy" id="333368"/>
    <lineage>
        <taxon>Bacteria</taxon>
        <taxon>Pseudomonadati</taxon>
        <taxon>Pseudomonadota</taxon>
        <taxon>Alphaproteobacteria</taxon>
        <taxon>Hyphomicrobiales</taxon>
        <taxon>Rhodoblastaceae</taxon>
        <taxon>Rhodoblastus</taxon>
    </lineage>
</organism>
<feature type="region of interest" description="Disordered" evidence="1">
    <location>
        <begin position="1"/>
        <end position="20"/>
    </location>
</feature>
<protein>
    <submittedName>
        <fullName evidence="2">Uncharacterized protein</fullName>
    </submittedName>
</protein>
<reference evidence="2 3" key="1">
    <citation type="journal article" date="2018" name="Arch. Microbiol.">
        <title>New insights into the metabolic potential of the phototrophic purple bacterium Rhodopila globiformis DSM 161(T) from its draft genome sequence and evidence for a vanadium-dependent nitrogenase.</title>
        <authorList>
            <person name="Imhoff J.F."/>
            <person name="Rahn T."/>
            <person name="Kunzel S."/>
            <person name="Neulinger S.C."/>
        </authorList>
    </citation>
    <scope>NUCLEOTIDE SEQUENCE [LARGE SCALE GENOMIC DNA]</scope>
    <source>
        <strain evidence="2 3">DSM 16996</strain>
    </source>
</reference>
<comment type="caution">
    <text evidence="2">The sequence shown here is derived from an EMBL/GenBank/DDBJ whole genome shotgun (WGS) entry which is preliminary data.</text>
</comment>
<dbReference type="EMBL" id="NHSJ01000036">
    <property type="protein sequence ID" value="PPQ32689.1"/>
    <property type="molecule type" value="Genomic_DNA"/>
</dbReference>
<accession>A0A2S6NDK1</accession>
<evidence type="ECO:0000313" key="3">
    <source>
        <dbReference type="Proteomes" id="UP000239089"/>
    </source>
</evidence>
<evidence type="ECO:0000256" key="1">
    <source>
        <dbReference type="SAM" id="MobiDB-lite"/>
    </source>
</evidence>
<feature type="compositionally biased region" description="Basic and acidic residues" evidence="1">
    <location>
        <begin position="1"/>
        <end position="19"/>
    </location>
</feature>
<proteinExistence type="predicted"/>
<name>A0A2S6NDK1_9HYPH</name>
<sequence length="87" mass="9976">MHASEQHREDVAKARDGWKKMQPALDPDRLVFIDETGTNTQMTRTRGRCAKGERRVDYAPHGHWKTTTFVAGLRNDAITAPWWLTGQ</sequence>
<keyword evidence="3" id="KW-1185">Reference proteome</keyword>
<dbReference type="Proteomes" id="UP000239089">
    <property type="component" value="Unassembled WGS sequence"/>
</dbReference>